<proteinExistence type="predicted"/>
<dbReference type="EMBL" id="BARU01037194">
    <property type="protein sequence ID" value="GAH85500.1"/>
    <property type="molecule type" value="Genomic_DNA"/>
</dbReference>
<evidence type="ECO:0000313" key="1">
    <source>
        <dbReference type="EMBL" id="GAH85500.1"/>
    </source>
</evidence>
<gene>
    <name evidence="1" type="ORF">S03H2_57986</name>
</gene>
<sequence>MALTKVQALKKYFSTKEKPVTNTELIQLRRDDREGFDELAEAASRELGEELTT</sequence>
<accession>X1JVU7</accession>
<protein>
    <submittedName>
        <fullName evidence="1">Uncharacterized protein</fullName>
    </submittedName>
</protein>
<reference evidence="1" key="1">
    <citation type="journal article" date="2014" name="Front. Microbiol.">
        <title>High frequency of phylogenetically diverse reductive dehalogenase-homologous genes in deep subseafloor sedimentary metagenomes.</title>
        <authorList>
            <person name="Kawai M."/>
            <person name="Futagami T."/>
            <person name="Toyoda A."/>
            <person name="Takaki Y."/>
            <person name="Nishi S."/>
            <person name="Hori S."/>
            <person name="Arai W."/>
            <person name="Tsubouchi T."/>
            <person name="Morono Y."/>
            <person name="Uchiyama I."/>
            <person name="Ito T."/>
            <person name="Fujiyama A."/>
            <person name="Inagaki F."/>
            <person name="Takami H."/>
        </authorList>
    </citation>
    <scope>NUCLEOTIDE SEQUENCE</scope>
    <source>
        <strain evidence="1">Expedition CK06-06</strain>
    </source>
</reference>
<dbReference type="AlphaFoldDB" id="X1JVU7"/>
<name>X1JVU7_9ZZZZ</name>
<comment type="caution">
    <text evidence="1">The sequence shown here is derived from an EMBL/GenBank/DDBJ whole genome shotgun (WGS) entry which is preliminary data.</text>
</comment>
<organism evidence="1">
    <name type="scientific">marine sediment metagenome</name>
    <dbReference type="NCBI Taxonomy" id="412755"/>
    <lineage>
        <taxon>unclassified sequences</taxon>
        <taxon>metagenomes</taxon>
        <taxon>ecological metagenomes</taxon>
    </lineage>
</organism>